<dbReference type="GO" id="GO:1990281">
    <property type="term" value="C:efflux pump complex"/>
    <property type="evidence" value="ECO:0007669"/>
    <property type="project" value="TreeGrafter"/>
</dbReference>
<gene>
    <name evidence="2" type="ORF">LCGC14_0123610</name>
</gene>
<accession>A0A0F9VM55</accession>
<dbReference type="AlphaFoldDB" id="A0A0F9VM55"/>
<dbReference type="GO" id="GO:0015562">
    <property type="term" value="F:efflux transmembrane transporter activity"/>
    <property type="evidence" value="ECO:0007669"/>
    <property type="project" value="TreeGrafter"/>
</dbReference>
<name>A0A0F9VM55_9ZZZZ</name>
<feature type="domain" description="YknX-like C-terminal permuted SH3-like" evidence="1">
    <location>
        <begin position="283"/>
        <end position="351"/>
    </location>
</feature>
<proteinExistence type="predicted"/>
<dbReference type="Gene3D" id="1.10.287.470">
    <property type="entry name" value="Helix hairpin bin"/>
    <property type="match status" value="1"/>
</dbReference>
<dbReference type="NCBIfam" id="TIGR01730">
    <property type="entry name" value="RND_mfp"/>
    <property type="match status" value="1"/>
</dbReference>
<dbReference type="PROSITE" id="PS51257">
    <property type="entry name" value="PROKAR_LIPOPROTEIN"/>
    <property type="match status" value="1"/>
</dbReference>
<dbReference type="EMBL" id="LAZR01000038">
    <property type="protein sequence ID" value="KKO00953.1"/>
    <property type="molecule type" value="Genomic_DNA"/>
</dbReference>
<sequence>MNKIYIGFVFLSLVSCNASVEHPNGEKDRRVTEVSLQKVEVSAQRITSSFFEKQLIANGIVEAKNKSELRFKISEEIIKIAVKNGQQVKKNELLANLNNALLANLLKEKEIQFEKAKMEFTKQKINYGQGNLSNSEIDSTILSSLLIQTGYLEAQNEVKKATILYEQTILRAPFSGIVANITSKTGNFNTVGEVFCNIIDNKNMEVIFWVLESELSSIELGRDVTVSHNTNSKKKYAGNIVEINPYVNENGLVMIKAVLNEFDGKLYDGMNVQISVNESLENVIVIPKEALVLRSNKEVVFTIENGIAKWNYVSILEENSSSYAISEGLNVNDTLVVSGNLNLTHGAKLKVNFISSVNQQKAIQID</sequence>
<dbReference type="SUPFAM" id="SSF111369">
    <property type="entry name" value="HlyD-like secretion proteins"/>
    <property type="match status" value="1"/>
</dbReference>
<dbReference type="Gene3D" id="2.40.50.100">
    <property type="match status" value="1"/>
</dbReference>
<dbReference type="Gene3D" id="2.40.30.170">
    <property type="match status" value="1"/>
</dbReference>
<comment type="caution">
    <text evidence="2">The sequence shown here is derived from an EMBL/GenBank/DDBJ whole genome shotgun (WGS) entry which is preliminary data.</text>
</comment>
<reference evidence="2" key="1">
    <citation type="journal article" date="2015" name="Nature">
        <title>Complex archaea that bridge the gap between prokaryotes and eukaryotes.</title>
        <authorList>
            <person name="Spang A."/>
            <person name="Saw J.H."/>
            <person name="Jorgensen S.L."/>
            <person name="Zaremba-Niedzwiedzka K."/>
            <person name="Martijn J."/>
            <person name="Lind A.E."/>
            <person name="van Eijk R."/>
            <person name="Schleper C."/>
            <person name="Guy L."/>
            <person name="Ettema T.J."/>
        </authorList>
    </citation>
    <scope>NUCLEOTIDE SEQUENCE</scope>
</reference>
<dbReference type="InterPro" id="IPR006143">
    <property type="entry name" value="RND_pump_MFP"/>
</dbReference>
<dbReference type="InterPro" id="IPR058637">
    <property type="entry name" value="YknX-like_C"/>
</dbReference>
<protein>
    <recommendedName>
        <fullName evidence="1">YknX-like C-terminal permuted SH3-like domain-containing protein</fullName>
    </recommendedName>
</protein>
<organism evidence="2">
    <name type="scientific">marine sediment metagenome</name>
    <dbReference type="NCBI Taxonomy" id="412755"/>
    <lineage>
        <taxon>unclassified sequences</taxon>
        <taxon>metagenomes</taxon>
        <taxon>ecological metagenomes</taxon>
    </lineage>
</organism>
<dbReference type="Pfam" id="PF25989">
    <property type="entry name" value="YknX_C"/>
    <property type="match status" value="1"/>
</dbReference>
<evidence type="ECO:0000259" key="1">
    <source>
        <dbReference type="Pfam" id="PF25989"/>
    </source>
</evidence>
<dbReference type="Gene3D" id="2.40.420.20">
    <property type="match status" value="1"/>
</dbReference>
<dbReference type="PANTHER" id="PTHR30469">
    <property type="entry name" value="MULTIDRUG RESISTANCE PROTEIN MDTA"/>
    <property type="match status" value="1"/>
</dbReference>
<evidence type="ECO:0000313" key="2">
    <source>
        <dbReference type="EMBL" id="KKO00953.1"/>
    </source>
</evidence>